<dbReference type="CDD" id="cd00567">
    <property type="entry name" value="ACAD"/>
    <property type="match status" value="1"/>
</dbReference>
<proteinExistence type="inferred from homology"/>
<dbReference type="InterPro" id="IPR006089">
    <property type="entry name" value="Acyl-CoA_DH_CS"/>
</dbReference>
<dbReference type="SUPFAM" id="SSF47203">
    <property type="entry name" value="Acyl-CoA dehydrogenase C-terminal domain-like"/>
    <property type="match status" value="1"/>
</dbReference>
<evidence type="ECO:0000256" key="4">
    <source>
        <dbReference type="ARBA" id="ARBA00022827"/>
    </source>
</evidence>
<sequence>MIEALLTERQKKLRDEVRELVKWVPKQLLLDMDADKVRYPREYVVEAARRNLLGLRFSKEFGGRGLQWIDEIVALEEIGVLGASLTCLYSLVSIVGEAVHVFGTKGQKRKYLEPLIKGEIFCAEALTEPRGGSDFFGTTTTARKEGNSYILNGQKRFVVGAEGADIFLVYAKTCEDSPGKSLSAFIVERDMGVEAKYLYGLMGTRGGGAGRLIFNNTRVPVENLLFDENKAADIFYQMMIPERMTTAAGAIGLSRAALEIASRYSNKRKAFDRKIREFQAVSFKIADSITKLDAARGLVYGAATAVDKMGCTGYTRRLVSEAKKFATDSAWEIVNNAMQVMGGIGYTNIYPIERILRDVRLMMIWTGTNEIMNLIIQHEYFKEVFEYDVGVRNVEDDAPESYAEDEKIYE</sequence>
<feature type="domain" description="Acyl-CoA dehydrogenase/oxidase C-terminal" evidence="7">
    <location>
        <begin position="240"/>
        <end position="378"/>
    </location>
</feature>
<keyword evidence="5 6" id="KW-0560">Oxidoreductase</keyword>
<dbReference type="Gene3D" id="1.20.140.10">
    <property type="entry name" value="Butyryl-CoA Dehydrogenase, subunit A, domain 3"/>
    <property type="match status" value="1"/>
</dbReference>
<protein>
    <submittedName>
        <fullName evidence="10">Acyl-CoA dehydrogenase</fullName>
    </submittedName>
</protein>
<name>A0A399FWL2_UNCN2</name>
<dbReference type="InterPro" id="IPR013786">
    <property type="entry name" value="AcylCoA_DH/ox_N"/>
</dbReference>
<dbReference type="InterPro" id="IPR006091">
    <property type="entry name" value="Acyl-CoA_Oxase/DH_mid-dom"/>
</dbReference>
<dbReference type="InterPro" id="IPR009075">
    <property type="entry name" value="AcylCo_DH/oxidase_C"/>
</dbReference>
<comment type="caution">
    <text evidence="10">The sequence shown here is derived from an EMBL/GenBank/DDBJ whole genome shotgun (WGS) entry which is preliminary data.</text>
</comment>
<evidence type="ECO:0000256" key="1">
    <source>
        <dbReference type="ARBA" id="ARBA00001974"/>
    </source>
</evidence>
<organism evidence="10 11">
    <name type="scientific">candidate division NPL-UPA2 bacterium Unc8</name>
    <dbReference type="NCBI Taxonomy" id="1980939"/>
    <lineage>
        <taxon>Bacteria</taxon>
    </lineage>
</organism>
<accession>A0A399FWL2</accession>
<dbReference type="FunFam" id="1.20.140.10:FF:000001">
    <property type="entry name" value="Acyl-CoA dehydrogenase"/>
    <property type="match status" value="1"/>
</dbReference>
<feature type="domain" description="Acyl-CoA oxidase/dehydrogenase middle" evidence="8">
    <location>
        <begin position="124"/>
        <end position="216"/>
    </location>
</feature>
<dbReference type="PANTHER" id="PTHR43884:SF12">
    <property type="entry name" value="ISOVALERYL-COA DEHYDROGENASE, MITOCHONDRIAL-RELATED"/>
    <property type="match status" value="1"/>
</dbReference>
<dbReference type="PANTHER" id="PTHR43884">
    <property type="entry name" value="ACYL-COA DEHYDROGENASE"/>
    <property type="match status" value="1"/>
</dbReference>
<evidence type="ECO:0000256" key="6">
    <source>
        <dbReference type="RuleBase" id="RU362125"/>
    </source>
</evidence>
<dbReference type="GO" id="GO:0050660">
    <property type="term" value="F:flavin adenine dinucleotide binding"/>
    <property type="evidence" value="ECO:0007669"/>
    <property type="project" value="InterPro"/>
</dbReference>
<evidence type="ECO:0000259" key="8">
    <source>
        <dbReference type="Pfam" id="PF02770"/>
    </source>
</evidence>
<dbReference type="InterPro" id="IPR036250">
    <property type="entry name" value="AcylCo_DH-like_C"/>
</dbReference>
<evidence type="ECO:0000256" key="3">
    <source>
        <dbReference type="ARBA" id="ARBA00022630"/>
    </source>
</evidence>
<dbReference type="AlphaFoldDB" id="A0A399FWL2"/>
<keyword evidence="4 6" id="KW-0274">FAD</keyword>
<dbReference type="EMBL" id="NDHY01000010">
    <property type="protein sequence ID" value="RIH99885.1"/>
    <property type="molecule type" value="Genomic_DNA"/>
</dbReference>
<dbReference type="PROSITE" id="PS00072">
    <property type="entry name" value="ACYL_COA_DH_1"/>
    <property type="match status" value="1"/>
</dbReference>
<evidence type="ECO:0000256" key="2">
    <source>
        <dbReference type="ARBA" id="ARBA00009347"/>
    </source>
</evidence>
<dbReference type="Proteomes" id="UP000266287">
    <property type="component" value="Unassembled WGS sequence"/>
</dbReference>
<dbReference type="Gene3D" id="2.40.110.10">
    <property type="entry name" value="Butyryl-CoA Dehydrogenase, subunit A, domain 2"/>
    <property type="match status" value="1"/>
</dbReference>
<dbReference type="Gene3D" id="1.10.540.10">
    <property type="entry name" value="Acyl-CoA dehydrogenase/oxidase, N-terminal domain"/>
    <property type="match status" value="1"/>
</dbReference>
<dbReference type="InterPro" id="IPR009100">
    <property type="entry name" value="AcylCoA_DH/oxidase_NM_dom_sf"/>
</dbReference>
<comment type="cofactor">
    <cofactor evidence="1 6">
        <name>FAD</name>
        <dbReference type="ChEBI" id="CHEBI:57692"/>
    </cofactor>
</comment>
<dbReference type="InterPro" id="IPR046373">
    <property type="entry name" value="Acyl-CoA_Oxase/DH_mid-dom_sf"/>
</dbReference>
<dbReference type="Pfam" id="PF00441">
    <property type="entry name" value="Acyl-CoA_dh_1"/>
    <property type="match status" value="1"/>
</dbReference>
<evidence type="ECO:0000259" key="7">
    <source>
        <dbReference type="Pfam" id="PF00441"/>
    </source>
</evidence>
<feature type="domain" description="Acyl-CoA dehydrogenase/oxidase N-terminal" evidence="9">
    <location>
        <begin position="7"/>
        <end position="119"/>
    </location>
</feature>
<dbReference type="GO" id="GO:0003995">
    <property type="term" value="F:acyl-CoA dehydrogenase activity"/>
    <property type="evidence" value="ECO:0007669"/>
    <property type="project" value="InterPro"/>
</dbReference>
<dbReference type="Pfam" id="PF02770">
    <property type="entry name" value="Acyl-CoA_dh_M"/>
    <property type="match status" value="1"/>
</dbReference>
<evidence type="ECO:0000313" key="11">
    <source>
        <dbReference type="Proteomes" id="UP000266287"/>
    </source>
</evidence>
<dbReference type="Pfam" id="PF02771">
    <property type="entry name" value="Acyl-CoA_dh_N"/>
    <property type="match status" value="1"/>
</dbReference>
<dbReference type="SUPFAM" id="SSF56645">
    <property type="entry name" value="Acyl-CoA dehydrogenase NM domain-like"/>
    <property type="match status" value="1"/>
</dbReference>
<dbReference type="InterPro" id="IPR037069">
    <property type="entry name" value="AcylCoA_DH/ox_N_sf"/>
</dbReference>
<keyword evidence="3 6" id="KW-0285">Flavoprotein</keyword>
<reference evidence="10 11" key="1">
    <citation type="submission" date="2018-08" db="EMBL/GenBank/DDBJ databases">
        <title>Draft genome of candidate division NPL-UPA2 bacterium Unc8 that adapted to ultra-basic serpentinizing groundwater.</title>
        <authorList>
            <person name="Ishii S."/>
            <person name="Suzuki S."/>
            <person name="Nealson K.H."/>
        </authorList>
    </citation>
    <scope>NUCLEOTIDE SEQUENCE [LARGE SCALE GENOMIC DNA]</scope>
    <source>
        <strain evidence="10">Unc8</strain>
    </source>
</reference>
<evidence type="ECO:0000259" key="9">
    <source>
        <dbReference type="Pfam" id="PF02771"/>
    </source>
</evidence>
<evidence type="ECO:0000313" key="10">
    <source>
        <dbReference type="EMBL" id="RIH99885.1"/>
    </source>
</evidence>
<comment type="similarity">
    <text evidence="2 6">Belongs to the acyl-CoA dehydrogenase family.</text>
</comment>
<gene>
    <name evidence="10" type="ORF">B9J77_04390</name>
</gene>
<evidence type="ECO:0000256" key="5">
    <source>
        <dbReference type="ARBA" id="ARBA00023002"/>
    </source>
</evidence>